<feature type="non-terminal residue" evidence="4">
    <location>
        <position position="58"/>
    </location>
</feature>
<dbReference type="AlphaFoldDB" id="A0A162Z172"/>
<dbReference type="STRING" id="747725.A0A162Z172"/>
<evidence type="ECO:0000256" key="1">
    <source>
        <dbReference type="ARBA" id="ARBA00023117"/>
    </source>
</evidence>
<dbReference type="InterPro" id="IPR050935">
    <property type="entry name" value="Bromo_chromatin_reader"/>
</dbReference>
<sequence length="58" mass="6728">FLQPVDPVLFNIPDYFDIIKSPMDLGTVERKLKADQYPDVAAFKADVQLVFQNCYLYN</sequence>
<dbReference type="Proteomes" id="UP000077051">
    <property type="component" value="Unassembled WGS sequence"/>
</dbReference>
<reference evidence="4 5" key="1">
    <citation type="submission" date="2015-06" db="EMBL/GenBank/DDBJ databases">
        <title>Expansion of signal transduction pathways in fungi by whole-genome duplication.</title>
        <authorList>
            <consortium name="DOE Joint Genome Institute"/>
            <person name="Corrochano L.M."/>
            <person name="Kuo A."/>
            <person name="Marcet-Houben M."/>
            <person name="Polaino S."/>
            <person name="Salamov A."/>
            <person name="Villalobos J.M."/>
            <person name="Alvarez M.I."/>
            <person name="Avalos J."/>
            <person name="Benito E.P."/>
            <person name="Benoit I."/>
            <person name="Burger G."/>
            <person name="Camino L.P."/>
            <person name="Canovas D."/>
            <person name="Cerda-Olmedo E."/>
            <person name="Cheng J.-F."/>
            <person name="Dominguez A."/>
            <person name="Elias M."/>
            <person name="Eslava A.P."/>
            <person name="Glaser F."/>
            <person name="Grimwood J."/>
            <person name="Gutierrez G."/>
            <person name="Heitman J."/>
            <person name="Henrissat B."/>
            <person name="Iturriaga E.A."/>
            <person name="Lang B.F."/>
            <person name="Lavin J.L."/>
            <person name="Lee S."/>
            <person name="Li W."/>
            <person name="Lindquist E."/>
            <person name="Lopez-Garcia S."/>
            <person name="Luque E.M."/>
            <person name="Marcos A.T."/>
            <person name="Martin J."/>
            <person name="Mccluskey K."/>
            <person name="Medina H.R."/>
            <person name="Miralles-Duran A."/>
            <person name="Miyazaki A."/>
            <person name="Munoz-Torres E."/>
            <person name="Oguiza J.A."/>
            <person name="Ohm R."/>
            <person name="Olmedo M."/>
            <person name="Orejas M."/>
            <person name="Ortiz-Castellanos L."/>
            <person name="Pisabarro A.G."/>
            <person name="Rodriguez-Romero J."/>
            <person name="Ruiz-Herrera J."/>
            <person name="Ruiz-Vazquez R."/>
            <person name="Sanz C."/>
            <person name="Schackwitz W."/>
            <person name="Schmutz J."/>
            <person name="Shahriari M."/>
            <person name="Shelest E."/>
            <person name="Silva-Franco F."/>
            <person name="Soanes D."/>
            <person name="Syed K."/>
            <person name="Tagua V.G."/>
            <person name="Talbot N.J."/>
            <person name="Thon M."/>
            <person name="De Vries R.P."/>
            <person name="Wiebenga A."/>
            <person name="Yadav J.S."/>
            <person name="Braun E.L."/>
            <person name="Baker S."/>
            <person name="Garre V."/>
            <person name="Horwitz B."/>
            <person name="Torres-Martinez S."/>
            <person name="Idnurm A."/>
            <person name="Herrera-Estrella A."/>
            <person name="Gabaldon T."/>
            <person name="Grigoriev I.V."/>
        </authorList>
    </citation>
    <scope>NUCLEOTIDE SEQUENCE [LARGE SCALE GENOMIC DNA]</scope>
    <source>
        <strain evidence="4 5">CBS 277.49</strain>
    </source>
</reference>
<name>A0A162Z172_MUCCL</name>
<evidence type="ECO:0000313" key="5">
    <source>
        <dbReference type="Proteomes" id="UP000077051"/>
    </source>
</evidence>
<dbReference type="PROSITE" id="PS50014">
    <property type="entry name" value="BROMODOMAIN_2"/>
    <property type="match status" value="1"/>
</dbReference>
<proteinExistence type="predicted"/>
<dbReference type="PANTHER" id="PTHR22880">
    <property type="entry name" value="FALZ-RELATED BROMODOMAIN-CONTAINING PROTEINS"/>
    <property type="match status" value="1"/>
</dbReference>
<dbReference type="SUPFAM" id="SSF47370">
    <property type="entry name" value="Bromodomain"/>
    <property type="match status" value="1"/>
</dbReference>
<organism evidence="4 5">
    <name type="scientific">Mucor lusitanicus CBS 277.49</name>
    <dbReference type="NCBI Taxonomy" id="747725"/>
    <lineage>
        <taxon>Eukaryota</taxon>
        <taxon>Fungi</taxon>
        <taxon>Fungi incertae sedis</taxon>
        <taxon>Mucoromycota</taxon>
        <taxon>Mucoromycotina</taxon>
        <taxon>Mucoromycetes</taxon>
        <taxon>Mucorales</taxon>
        <taxon>Mucorineae</taxon>
        <taxon>Mucoraceae</taxon>
        <taxon>Mucor</taxon>
    </lineage>
</organism>
<feature type="non-terminal residue" evidence="4">
    <location>
        <position position="1"/>
    </location>
</feature>
<dbReference type="GO" id="GO:0005634">
    <property type="term" value="C:nucleus"/>
    <property type="evidence" value="ECO:0007669"/>
    <property type="project" value="TreeGrafter"/>
</dbReference>
<comment type="caution">
    <text evidence="4">The sequence shown here is derived from an EMBL/GenBank/DDBJ whole genome shotgun (WGS) entry which is preliminary data.</text>
</comment>
<dbReference type="GO" id="GO:0006355">
    <property type="term" value="P:regulation of DNA-templated transcription"/>
    <property type="evidence" value="ECO:0007669"/>
    <property type="project" value="TreeGrafter"/>
</dbReference>
<dbReference type="VEuPathDB" id="FungiDB:MUCCIDRAFT_126275"/>
<evidence type="ECO:0000256" key="2">
    <source>
        <dbReference type="PROSITE-ProRule" id="PRU00035"/>
    </source>
</evidence>
<dbReference type="InterPro" id="IPR001487">
    <property type="entry name" value="Bromodomain"/>
</dbReference>
<dbReference type="SMART" id="SM00297">
    <property type="entry name" value="BROMO"/>
    <property type="match status" value="1"/>
</dbReference>
<dbReference type="InterPro" id="IPR036427">
    <property type="entry name" value="Bromodomain-like_sf"/>
</dbReference>
<keyword evidence="5" id="KW-1185">Reference proteome</keyword>
<dbReference type="EMBL" id="AMYB01000005">
    <property type="protein sequence ID" value="OAD01777.1"/>
    <property type="molecule type" value="Genomic_DNA"/>
</dbReference>
<keyword evidence="1 2" id="KW-0103">Bromodomain</keyword>
<evidence type="ECO:0000259" key="3">
    <source>
        <dbReference type="PROSITE" id="PS50014"/>
    </source>
</evidence>
<dbReference type="PANTHER" id="PTHR22880:SF225">
    <property type="entry name" value="BROMODOMAIN-CONTAINING PROTEIN BET-1-RELATED"/>
    <property type="match status" value="1"/>
</dbReference>
<protein>
    <recommendedName>
        <fullName evidence="3">Bromo domain-containing protein</fullName>
    </recommendedName>
</protein>
<evidence type="ECO:0000313" key="4">
    <source>
        <dbReference type="EMBL" id="OAD01777.1"/>
    </source>
</evidence>
<dbReference type="Pfam" id="PF00439">
    <property type="entry name" value="Bromodomain"/>
    <property type="match status" value="1"/>
</dbReference>
<gene>
    <name evidence="4" type="ORF">MUCCIDRAFT_126275</name>
</gene>
<accession>A0A162Z172</accession>
<dbReference type="Gene3D" id="1.20.920.10">
    <property type="entry name" value="Bromodomain-like"/>
    <property type="match status" value="1"/>
</dbReference>
<dbReference type="OrthoDB" id="21449at2759"/>
<dbReference type="GO" id="GO:0006338">
    <property type="term" value="P:chromatin remodeling"/>
    <property type="evidence" value="ECO:0007669"/>
    <property type="project" value="TreeGrafter"/>
</dbReference>
<dbReference type="GO" id="GO:0000785">
    <property type="term" value="C:chromatin"/>
    <property type="evidence" value="ECO:0007669"/>
    <property type="project" value="TreeGrafter"/>
</dbReference>
<feature type="domain" description="Bromo" evidence="3">
    <location>
        <begin position="1"/>
        <end position="58"/>
    </location>
</feature>
<dbReference type="PRINTS" id="PR00503">
    <property type="entry name" value="BROMODOMAIN"/>
</dbReference>